<keyword evidence="2" id="KW-1185">Reference proteome</keyword>
<organism evidence="1 2">
    <name type="scientific">Thalassolituus maritimus</name>
    <dbReference type="NCBI Taxonomy" id="484498"/>
    <lineage>
        <taxon>Bacteria</taxon>
        <taxon>Pseudomonadati</taxon>
        <taxon>Pseudomonadota</taxon>
        <taxon>Gammaproteobacteria</taxon>
        <taxon>Oceanospirillales</taxon>
        <taxon>Oceanospirillaceae</taxon>
        <taxon>Thalassolituus</taxon>
    </lineage>
</organism>
<protein>
    <submittedName>
        <fullName evidence="1">CUE domain-containing protein</fullName>
    </submittedName>
</protein>
<reference evidence="2" key="1">
    <citation type="submission" date="2017-01" db="EMBL/GenBank/DDBJ databases">
        <authorList>
            <person name="Varghese N."/>
            <person name="Submissions S."/>
        </authorList>
    </citation>
    <scope>NUCLEOTIDE SEQUENCE [LARGE SCALE GENOMIC DNA]</scope>
    <source>
        <strain evidence="2">DSM 24913</strain>
    </source>
</reference>
<evidence type="ECO:0000313" key="1">
    <source>
        <dbReference type="EMBL" id="SIS44199.1"/>
    </source>
</evidence>
<sequence length="110" mass="12443">MKVNELMQHWASEFGAELTEESYSLPLSVNDAARIEALAEMFPSMSKEQILRDLISAALDDMASGFPYIAGDKVVAEDEDGFPLYEDIGLTPRFLELARKYREVLSEDRH</sequence>
<dbReference type="STRING" id="484498.SAMN05421686_101342"/>
<name>A0A1N7J4H7_9GAMM</name>
<dbReference type="RefSeq" id="WP_068440699.1">
    <property type="nucleotide sequence ID" value="NZ_CAJWBH010000003.1"/>
</dbReference>
<accession>A0A1N7J4H7</accession>
<dbReference type="AlphaFoldDB" id="A0A1N7J4H7"/>
<dbReference type="Proteomes" id="UP000185639">
    <property type="component" value="Unassembled WGS sequence"/>
</dbReference>
<proteinExistence type="predicted"/>
<dbReference type="OrthoDB" id="6386565at2"/>
<gene>
    <name evidence="1" type="ORF">SAMN05421686_101342</name>
</gene>
<dbReference type="EMBL" id="FTOH01000001">
    <property type="protein sequence ID" value="SIS44199.1"/>
    <property type="molecule type" value="Genomic_DNA"/>
</dbReference>
<evidence type="ECO:0000313" key="2">
    <source>
        <dbReference type="Proteomes" id="UP000185639"/>
    </source>
</evidence>